<dbReference type="Proteomes" id="UP001066276">
    <property type="component" value="Chromosome 1_1"/>
</dbReference>
<dbReference type="EMBL" id="JANPWB010000001">
    <property type="protein sequence ID" value="KAJ1218012.1"/>
    <property type="molecule type" value="Genomic_DNA"/>
</dbReference>
<comment type="caution">
    <text evidence="2">The sequence shown here is derived from an EMBL/GenBank/DDBJ whole genome shotgun (WGS) entry which is preliminary data.</text>
</comment>
<protein>
    <submittedName>
        <fullName evidence="2">Uncharacterized protein</fullName>
    </submittedName>
</protein>
<sequence length="106" mass="12097">MVMTSQQSALKSRQALKAIPMTDTLSRAFQRRQETLGGLIVNKRVRTAMTTPPMDPTPVGNKEQDTKQTTEVERILMFMCSISPMKLSYTICVELQECRPAINKYW</sequence>
<organism evidence="2 3">
    <name type="scientific">Pleurodeles waltl</name>
    <name type="common">Iberian ribbed newt</name>
    <dbReference type="NCBI Taxonomy" id="8319"/>
    <lineage>
        <taxon>Eukaryota</taxon>
        <taxon>Metazoa</taxon>
        <taxon>Chordata</taxon>
        <taxon>Craniata</taxon>
        <taxon>Vertebrata</taxon>
        <taxon>Euteleostomi</taxon>
        <taxon>Amphibia</taxon>
        <taxon>Batrachia</taxon>
        <taxon>Caudata</taxon>
        <taxon>Salamandroidea</taxon>
        <taxon>Salamandridae</taxon>
        <taxon>Pleurodelinae</taxon>
        <taxon>Pleurodeles</taxon>
    </lineage>
</organism>
<proteinExistence type="predicted"/>
<name>A0AAV7WZ71_PLEWA</name>
<reference evidence="2" key="1">
    <citation type="journal article" date="2022" name="bioRxiv">
        <title>Sequencing and chromosome-scale assembly of the giantPleurodeles waltlgenome.</title>
        <authorList>
            <person name="Brown T."/>
            <person name="Elewa A."/>
            <person name="Iarovenko S."/>
            <person name="Subramanian E."/>
            <person name="Araus A.J."/>
            <person name="Petzold A."/>
            <person name="Susuki M."/>
            <person name="Suzuki K.-i.T."/>
            <person name="Hayashi T."/>
            <person name="Toyoda A."/>
            <person name="Oliveira C."/>
            <person name="Osipova E."/>
            <person name="Leigh N.D."/>
            <person name="Simon A."/>
            <person name="Yun M.H."/>
        </authorList>
    </citation>
    <scope>NUCLEOTIDE SEQUENCE</scope>
    <source>
        <strain evidence="2">20211129_DDA</strain>
        <tissue evidence="2">Liver</tissue>
    </source>
</reference>
<keyword evidence="3" id="KW-1185">Reference proteome</keyword>
<evidence type="ECO:0000256" key="1">
    <source>
        <dbReference type="SAM" id="MobiDB-lite"/>
    </source>
</evidence>
<accession>A0AAV7WZ71</accession>
<evidence type="ECO:0000313" key="2">
    <source>
        <dbReference type="EMBL" id="KAJ1218012.1"/>
    </source>
</evidence>
<feature type="region of interest" description="Disordered" evidence="1">
    <location>
        <begin position="46"/>
        <end position="68"/>
    </location>
</feature>
<gene>
    <name evidence="2" type="ORF">NDU88_005598</name>
</gene>
<dbReference type="AlphaFoldDB" id="A0AAV7WZ71"/>
<evidence type="ECO:0000313" key="3">
    <source>
        <dbReference type="Proteomes" id="UP001066276"/>
    </source>
</evidence>